<accession>A0A7N9CSV8</accession>
<feature type="transmembrane region" description="Helical" evidence="2">
    <location>
        <begin position="116"/>
        <end position="136"/>
    </location>
</feature>
<feature type="region of interest" description="Disordered" evidence="1">
    <location>
        <begin position="158"/>
        <end position="181"/>
    </location>
</feature>
<keyword evidence="2" id="KW-0472">Membrane</keyword>
<reference evidence="3" key="2">
    <citation type="submission" date="2025-08" db="UniProtKB">
        <authorList>
            <consortium name="Ensembl"/>
        </authorList>
    </citation>
    <scope>IDENTIFICATION</scope>
</reference>
<protein>
    <submittedName>
        <fullName evidence="3">Uncharacterized protein</fullName>
    </submittedName>
</protein>
<dbReference type="AlphaFoldDB" id="A0A7N9CSV8"/>
<keyword evidence="2" id="KW-1133">Transmembrane helix</keyword>
<organism evidence="3 4">
    <name type="scientific">Macaca fascicularis</name>
    <name type="common">Crab-eating macaque</name>
    <name type="synonym">Cynomolgus monkey</name>
    <dbReference type="NCBI Taxonomy" id="9541"/>
    <lineage>
        <taxon>Eukaryota</taxon>
        <taxon>Metazoa</taxon>
        <taxon>Chordata</taxon>
        <taxon>Craniata</taxon>
        <taxon>Vertebrata</taxon>
        <taxon>Euteleostomi</taxon>
        <taxon>Mammalia</taxon>
        <taxon>Eutheria</taxon>
        <taxon>Euarchontoglires</taxon>
        <taxon>Primates</taxon>
        <taxon>Haplorrhini</taxon>
        <taxon>Catarrhini</taxon>
        <taxon>Cercopithecidae</taxon>
        <taxon>Cercopithecinae</taxon>
        <taxon>Macaca</taxon>
    </lineage>
</organism>
<proteinExistence type="predicted"/>
<evidence type="ECO:0000256" key="1">
    <source>
        <dbReference type="SAM" id="MobiDB-lite"/>
    </source>
</evidence>
<sequence length="181" mass="19748">RLECSGRISAHCKLCLPGSRHSPASASRVVGTTGAHQPGLIFCIFSRDGVSLWSRSPDLVIRLTSLPKCWDYRLEPPRPASGLFFIETRSCCVAQAGLKLLATAFQVAGTAGACHHVQLCQLFYFILFYLFIYFFFETESRSTAQAGVQWLDLSSLQAPPPGSRHSPASASRVVGTTGCHR</sequence>
<reference evidence="3 4" key="1">
    <citation type="submission" date="2013-03" db="EMBL/GenBank/DDBJ databases">
        <authorList>
            <person name="Warren W."/>
            <person name="Wilson R.K."/>
        </authorList>
    </citation>
    <scope>NUCLEOTIDE SEQUENCE</scope>
</reference>
<reference evidence="3" key="3">
    <citation type="submission" date="2025-09" db="UniProtKB">
        <authorList>
            <consortium name="Ensembl"/>
        </authorList>
    </citation>
    <scope>IDENTIFICATION</scope>
</reference>
<evidence type="ECO:0000313" key="3">
    <source>
        <dbReference type="Ensembl" id="ENSMFAP00000053298.1"/>
    </source>
</evidence>
<dbReference type="Proteomes" id="UP000233100">
    <property type="component" value="Chromosome 19"/>
</dbReference>
<dbReference type="PANTHER" id="PTHR12138">
    <property type="entry name" value="PRIMATE-EXPANDED PROTEIN FAMILY"/>
    <property type="match status" value="1"/>
</dbReference>
<name>A0A7N9CSV8_MACFA</name>
<keyword evidence="4" id="KW-1185">Reference proteome</keyword>
<evidence type="ECO:0000313" key="4">
    <source>
        <dbReference type="Proteomes" id="UP000233100"/>
    </source>
</evidence>
<keyword evidence="2" id="KW-0812">Transmembrane</keyword>
<dbReference type="PANTHER" id="PTHR12138:SF75">
    <property type="entry name" value="SECRETED PROTEIN"/>
    <property type="match status" value="1"/>
</dbReference>
<evidence type="ECO:0000256" key="2">
    <source>
        <dbReference type="SAM" id="Phobius"/>
    </source>
</evidence>
<dbReference type="Ensembl" id="ENSMFAT00000097709.1">
    <property type="protein sequence ID" value="ENSMFAP00000053298.1"/>
    <property type="gene ID" value="ENSMFAG00000063966.1"/>
</dbReference>
<dbReference type="GeneTree" id="ENSGT00940000163505"/>